<reference evidence="2" key="2">
    <citation type="submission" date="2020-05" db="UniProtKB">
        <authorList>
            <consortium name="EnsemblMetazoa"/>
        </authorList>
    </citation>
    <scope>IDENTIFICATION</scope>
    <source>
        <strain evidence="2">Indian</strain>
    </source>
</reference>
<dbReference type="InterPro" id="IPR040385">
    <property type="entry name" value="RABL6"/>
</dbReference>
<dbReference type="Pfam" id="PF08477">
    <property type="entry name" value="Roc"/>
    <property type="match status" value="1"/>
</dbReference>
<sequence>MFSVFKKLTNKNDGPAVSIPESVGQTMSDSLKKRFSRGVQYNMKVVIKGDRNVGKSCLLERLQGKAFIEQYTPTEQIQVASIQWSFKATDDVVKVEVWDVVDRGKSKQKSSNLKLTTAGPGAEPDIPVLDAEFLDVYKGTHCVVMVMDITKAWTFDYVCRELPKVPTDIPVLLLGNHCDMGHHRVITAEQVHGFVESAGQERKAEIVYGDSSMRNGFGLRLLHKFFGIPFLYLQKSALEASLRKNAQDLDICRLEIDEYQKSDDSDYGRFLDALISKKKAREGTTNLTNPTDPSVIRPTKSIILGGGHPIIVPDRNSHLAVASTTAVNTTKLNPQQRQQEQPARSATMATLSSDIGFGKIDNVDEFCPDGGVLDKSFLEDTVDAGSGRQSSSFSPTAESDDDEDERHNPLVSRFDEEDTGGGEVPELADVSEKASESNAVKSMPVNPLRSEPVRGSVALTPTANYHEEVREDEEDQDDGERKLSLLSVELEMGRITPGAKDKMNPHYEGWSMIDTKERRSPEGGEDVVSTSSVNRSKSSSEKKVTQTSDTHPKMSSLANFPVSHRSFQSKDKDKKHKKKKSSKEKDDSGRSSDGKHHRSSKRKSHVDEFLKEMQSNAAYDNGADGAGGGGAVVDDDAYEAL</sequence>
<dbReference type="VEuPathDB" id="VectorBase:ASTEI02363"/>
<dbReference type="OMA" id="FNMKILI"/>
<protein>
    <submittedName>
        <fullName evidence="2">Uncharacterized protein</fullName>
    </submittedName>
</protein>
<keyword evidence="3" id="KW-1185">Reference proteome</keyword>
<feature type="region of interest" description="Disordered" evidence="1">
    <location>
        <begin position="382"/>
        <end position="482"/>
    </location>
</feature>
<dbReference type="Gene3D" id="3.40.50.300">
    <property type="entry name" value="P-loop containing nucleotide triphosphate hydrolases"/>
    <property type="match status" value="1"/>
</dbReference>
<dbReference type="PROSITE" id="PS51419">
    <property type="entry name" value="RAB"/>
    <property type="match status" value="1"/>
</dbReference>
<accession>A0A182Y1M7</accession>
<dbReference type="Proteomes" id="UP000076408">
    <property type="component" value="Unassembled WGS sequence"/>
</dbReference>
<organism evidence="2 3">
    <name type="scientific">Anopheles stephensi</name>
    <name type="common">Indo-Pakistan malaria mosquito</name>
    <dbReference type="NCBI Taxonomy" id="30069"/>
    <lineage>
        <taxon>Eukaryota</taxon>
        <taxon>Metazoa</taxon>
        <taxon>Ecdysozoa</taxon>
        <taxon>Arthropoda</taxon>
        <taxon>Hexapoda</taxon>
        <taxon>Insecta</taxon>
        <taxon>Pterygota</taxon>
        <taxon>Neoptera</taxon>
        <taxon>Endopterygota</taxon>
        <taxon>Diptera</taxon>
        <taxon>Nematocera</taxon>
        <taxon>Culicoidea</taxon>
        <taxon>Culicidae</taxon>
        <taxon>Anophelinae</taxon>
        <taxon>Anopheles</taxon>
    </lineage>
</organism>
<dbReference type="PANTHER" id="PTHR14932:SF1">
    <property type="entry name" value="RAB-LIKE PROTEIN 6"/>
    <property type="match status" value="1"/>
</dbReference>
<feature type="compositionally biased region" description="Low complexity" evidence="1">
    <location>
        <begin position="527"/>
        <end position="537"/>
    </location>
</feature>
<evidence type="ECO:0000313" key="3">
    <source>
        <dbReference type="Proteomes" id="UP000076408"/>
    </source>
</evidence>
<feature type="compositionally biased region" description="Basic and acidic residues" evidence="1">
    <location>
        <begin position="583"/>
        <end position="594"/>
    </location>
</feature>
<reference evidence="3" key="1">
    <citation type="journal article" date="2014" name="Genome Biol.">
        <title>Genome analysis of a major urban malaria vector mosquito, Anopheles stephensi.</title>
        <authorList>
            <person name="Jiang X."/>
            <person name="Peery A."/>
            <person name="Hall A.B."/>
            <person name="Sharma A."/>
            <person name="Chen X.G."/>
            <person name="Waterhouse R.M."/>
            <person name="Komissarov A."/>
            <person name="Riehle M.M."/>
            <person name="Shouche Y."/>
            <person name="Sharakhova M.V."/>
            <person name="Lawson D."/>
            <person name="Pakpour N."/>
            <person name="Arensburger P."/>
            <person name="Davidson V.L."/>
            <person name="Eiglmeier K."/>
            <person name="Emrich S."/>
            <person name="George P."/>
            <person name="Kennedy R.C."/>
            <person name="Mane S.P."/>
            <person name="Maslen G."/>
            <person name="Oringanje C."/>
            <person name="Qi Y."/>
            <person name="Settlage R."/>
            <person name="Tojo M."/>
            <person name="Tubio J.M."/>
            <person name="Unger M.F."/>
            <person name="Wang B."/>
            <person name="Vernick K.D."/>
            <person name="Ribeiro J.M."/>
            <person name="James A.A."/>
            <person name="Michel K."/>
            <person name="Riehle M.A."/>
            <person name="Luckhart S."/>
            <person name="Sharakhov I.V."/>
            <person name="Tu Z."/>
        </authorList>
    </citation>
    <scope>NUCLEOTIDE SEQUENCE [LARGE SCALE GENOMIC DNA]</scope>
    <source>
        <strain evidence="3">Indian</strain>
    </source>
</reference>
<dbReference type="InterPro" id="IPR001806">
    <property type="entry name" value="Small_GTPase"/>
</dbReference>
<dbReference type="VEuPathDB" id="VectorBase:ASTE002035"/>
<feature type="compositionally biased region" description="Polar residues" evidence="1">
    <location>
        <begin position="387"/>
        <end position="397"/>
    </location>
</feature>
<feature type="region of interest" description="Disordered" evidence="1">
    <location>
        <begin position="494"/>
        <end position="641"/>
    </location>
</feature>
<dbReference type="VEuPathDB" id="VectorBase:ASTEI20_045526"/>
<dbReference type="GO" id="GO:0005634">
    <property type="term" value="C:nucleus"/>
    <property type="evidence" value="ECO:0007669"/>
    <property type="project" value="TreeGrafter"/>
</dbReference>
<dbReference type="AlphaFoldDB" id="A0A182Y1M7"/>
<evidence type="ECO:0000256" key="1">
    <source>
        <dbReference type="SAM" id="MobiDB-lite"/>
    </source>
</evidence>
<dbReference type="SUPFAM" id="SSF52540">
    <property type="entry name" value="P-loop containing nucleoside triphosphate hydrolases"/>
    <property type="match status" value="1"/>
</dbReference>
<name>A0A182Y1M7_ANOST</name>
<dbReference type="Pfam" id="PF00071">
    <property type="entry name" value="Ras"/>
    <property type="match status" value="1"/>
</dbReference>
<dbReference type="GO" id="GO:0005829">
    <property type="term" value="C:cytosol"/>
    <property type="evidence" value="ECO:0007669"/>
    <property type="project" value="TreeGrafter"/>
</dbReference>
<feature type="region of interest" description="Disordered" evidence="1">
    <location>
        <begin position="329"/>
        <end position="348"/>
    </location>
</feature>
<dbReference type="PANTHER" id="PTHR14932">
    <property type="entry name" value="RAS GTPASE-RELATED"/>
    <property type="match status" value="1"/>
</dbReference>
<evidence type="ECO:0000313" key="2">
    <source>
        <dbReference type="EnsemblMetazoa" id="ASTEI02363-PA"/>
    </source>
</evidence>
<feature type="compositionally biased region" description="Basic residues" evidence="1">
    <location>
        <begin position="595"/>
        <end position="604"/>
    </location>
</feature>
<dbReference type="GO" id="GO:0005525">
    <property type="term" value="F:GTP binding"/>
    <property type="evidence" value="ECO:0007669"/>
    <property type="project" value="InterPro"/>
</dbReference>
<dbReference type="PRINTS" id="PR00449">
    <property type="entry name" value="RASTRNSFRMNG"/>
</dbReference>
<dbReference type="SMART" id="SM00175">
    <property type="entry name" value="RAB"/>
    <property type="match status" value="1"/>
</dbReference>
<dbReference type="STRING" id="30069.A0A182Y1M7"/>
<dbReference type="GO" id="GO:0003924">
    <property type="term" value="F:GTPase activity"/>
    <property type="evidence" value="ECO:0007669"/>
    <property type="project" value="InterPro"/>
</dbReference>
<proteinExistence type="predicted"/>
<dbReference type="EnsemblMetazoa" id="ASTEI02363-RA">
    <property type="protein sequence ID" value="ASTEI02363-PA"/>
    <property type="gene ID" value="ASTEI02363"/>
</dbReference>
<dbReference type="InterPro" id="IPR027417">
    <property type="entry name" value="P-loop_NTPase"/>
</dbReference>
<feature type="compositionally biased region" description="Basic residues" evidence="1">
    <location>
        <begin position="573"/>
        <end position="582"/>
    </location>
</feature>